<dbReference type="EMBL" id="JBHTLR010000034">
    <property type="protein sequence ID" value="MFD1218291.1"/>
    <property type="molecule type" value="Genomic_DNA"/>
</dbReference>
<reference evidence="3" key="1">
    <citation type="journal article" date="2019" name="Int. J. Syst. Evol. Microbiol.">
        <title>The Global Catalogue of Microorganisms (GCM) 10K type strain sequencing project: providing services to taxonomists for standard genome sequencing and annotation.</title>
        <authorList>
            <consortium name="The Broad Institute Genomics Platform"/>
            <consortium name="The Broad Institute Genome Sequencing Center for Infectious Disease"/>
            <person name="Wu L."/>
            <person name="Ma J."/>
        </authorList>
    </citation>
    <scope>NUCLEOTIDE SEQUENCE [LARGE SCALE GENOMIC DNA]</scope>
    <source>
        <strain evidence="3">CCUG 54356</strain>
    </source>
</reference>
<dbReference type="RefSeq" id="WP_230435252.1">
    <property type="nucleotide sequence ID" value="NZ_CP087715.1"/>
</dbReference>
<dbReference type="PANTHER" id="PTHR40086:SF1">
    <property type="entry name" value="CELL CYCLE REGULATOR CCRZ"/>
    <property type="match status" value="1"/>
</dbReference>
<sequence length="307" mass="34178">MAAVVPATEPVNGTVGYRMTAPAAPIPEDWQLWSTLTPTLIRPLTKGLTNRSFLLLCGSRELVLRVNSPIGTELDLDRRAEEQALRLATDAGLSAPLVYCDPEYRYLVTEYLGERRWHLSNRASIAQLATLLRDIHKLPTIDARLDINAKVSSYWQSMAPATAFTDTLGTAEQQVQQHIDSALALASGDVLTHNDLLTDNLIVAPGGRLLAIDWEYAGMGDPFHDLAVVTEGLSFTPTQQQSLLLEYLQRAPSKRDVQRLHHWQVIYRYLCVLWYGVQAANNTSFCESTAVTTQLGRLKQIISQRPI</sequence>
<dbReference type="InterPro" id="IPR052077">
    <property type="entry name" value="CcrZ_PhaseVar_Mediator"/>
</dbReference>
<dbReference type="CDD" id="cd05151">
    <property type="entry name" value="ChoK-like"/>
    <property type="match status" value="1"/>
</dbReference>
<accession>A0ABW3UF47</accession>
<dbReference type="PANTHER" id="PTHR40086">
    <property type="entry name" value="PHOSPHOTRANSFERASE YTMP-RELATED"/>
    <property type="match status" value="1"/>
</dbReference>
<keyword evidence="3" id="KW-1185">Reference proteome</keyword>
<dbReference type="SUPFAM" id="SSF56112">
    <property type="entry name" value="Protein kinase-like (PK-like)"/>
    <property type="match status" value="1"/>
</dbReference>
<dbReference type="Proteomes" id="UP001597264">
    <property type="component" value="Unassembled WGS sequence"/>
</dbReference>
<evidence type="ECO:0000259" key="1">
    <source>
        <dbReference type="Pfam" id="PF01636"/>
    </source>
</evidence>
<name>A0ABW3UF47_9GAMM</name>
<dbReference type="InterPro" id="IPR011009">
    <property type="entry name" value="Kinase-like_dom_sf"/>
</dbReference>
<evidence type="ECO:0000313" key="2">
    <source>
        <dbReference type="EMBL" id="MFD1218291.1"/>
    </source>
</evidence>
<dbReference type="Pfam" id="PF01636">
    <property type="entry name" value="APH"/>
    <property type="match status" value="1"/>
</dbReference>
<feature type="domain" description="Aminoglycoside phosphotransferase" evidence="1">
    <location>
        <begin position="41"/>
        <end position="251"/>
    </location>
</feature>
<comment type="caution">
    <text evidence="2">The sequence shown here is derived from an EMBL/GenBank/DDBJ whole genome shotgun (WGS) entry which is preliminary data.</text>
</comment>
<evidence type="ECO:0000313" key="3">
    <source>
        <dbReference type="Proteomes" id="UP001597264"/>
    </source>
</evidence>
<dbReference type="Gene3D" id="3.90.1200.10">
    <property type="match status" value="1"/>
</dbReference>
<dbReference type="InterPro" id="IPR002575">
    <property type="entry name" value="Aminoglycoside_PTrfase"/>
</dbReference>
<proteinExistence type="predicted"/>
<organism evidence="2 3">
    <name type="scientific">Microbulbifer celer</name>
    <dbReference type="NCBI Taxonomy" id="435905"/>
    <lineage>
        <taxon>Bacteria</taxon>
        <taxon>Pseudomonadati</taxon>
        <taxon>Pseudomonadota</taxon>
        <taxon>Gammaproteobacteria</taxon>
        <taxon>Cellvibrionales</taxon>
        <taxon>Microbulbiferaceae</taxon>
        <taxon>Microbulbifer</taxon>
    </lineage>
</organism>
<gene>
    <name evidence="2" type="ORF">ACFQ2X_16940</name>
</gene>
<dbReference type="Gene3D" id="3.30.200.20">
    <property type="entry name" value="Phosphorylase Kinase, domain 1"/>
    <property type="match status" value="1"/>
</dbReference>
<protein>
    <submittedName>
        <fullName evidence="2">Phosphotransferase</fullName>
    </submittedName>
</protein>